<evidence type="ECO:0000256" key="6">
    <source>
        <dbReference type="SAM" id="Phobius"/>
    </source>
</evidence>
<reference evidence="7" key="1">
    <citation type="submission" date="2021-01" db="EMBL/GenBank/DDBJ databases">
        <title>Modified the classification status of verrucomicrobia.</title>
        <authorList>
            <person name="Feng X."/>
        </authorList>
    </citation>
    <scope>NUCLEOTIDE SEQUENCE</scope>
    <source>
        <strain evidence="7">KCTC 22041</strain>
    </source>
</reference>
<evidence type="ECO:0000256" key="1">
    <source>
        <dbReference type="ARBA" id="ARBA00004651"/>
    </source>
</evidence>
<dbReference type="NCBIfam" id="TIGR00765">
    <property type="entry name" value="yihY_not_rbn"/>
    <property type="match status" value="1"/>
</dbReference>
<feature type="transmembrane region" description="Helical" evidence="6">
    <location>
        <begin position="237"/>
        <end position="255"/>
    </location>
</feature>
<evidence type="ECO:0000256" key="5">
    <source>
        <dbReference type="ARBA" id="ARBA00023136"/>
    </source>
</evidence>
<evidence type="ECO:0000256" key="4">
    <source>
        <dbReference type="ARBA" id="ARBA00022989"/>
    </source>
</evidence>
<keyword evidence="2" id="KW-1003">Cell membrane</keyword>
<proteinExistence type="predicted"/>
<comment type="subcellular location">
    <subcellularLocation>
        <location evidence="1">Cell membrane</location>
        <topology evidence="1">Multi-pass membrane protein</topology>
    </subcellularLocation>
</comment>
<sequence>MTPFQLLKSAASEWMSDKSMRLSAALAYYSVFSLAPLLIVAISIAGAIFGEDAARGAVRDQLTGAIGDDAATAVQEMISGAHKSGNNAIMAVVGVLVLLVSASGVFAQLKDAMNTVWQIEVKPGRGILAIAKDRILSLTMVLVIGFLLLISLLLSAAVAATTDYLAAILPIPGFLWLLVSFLISISVITLLFAMIFKILPDATVKWEDVWIGAFLTACLFSIGKLLLALYLGRQEAASTYGAAGALILILSWVYYSSNILLFGAEFTQVYARSKGRRIEPKPGAVRVGSA</sequence>
<protein>
    <submittedName>
        <fullName evidence="7">YihY/virulence factor BrkB family protein</fullName>
    </submittedName>
</protein>
<comment type="caution">
    <text evidence="7">The sequence shown here is derived from an EMBL/GenBank/DDBJ whole genome shotgun (WGS) entry which is preliminary data.</text>
</comment>
<evidence type="ECO:0000313" key="8">
    <source>
        <dbReference type="Proteomes" id="UP000603141"/>
    </source>
</evidence>
<dbReference type="PANTHER" id="PTHR30213">
    <property type="entry name" value="INNER MEMBRANE PROTEIN YHJD"/>
    <property type="match status" value="1"/>
</dbReference>
<dbReference type="Proteomes" id="UP000603141">
    <property type="component" value="Unassembled WGS sequence"/>
</dbReference>
<organism evidence="7 8">
    <name type="scientific">Luteolibacter pohnpeiensis</name>
    <dbReference type="NCBI Taxonomy" id="454153"/>
    <lineage>
        <taxon>Bacteria</taxon>
        <taxon>Pseudomonadati</taxon>
        <taxon>Verrucomicrobiota</taxon>
        <taxon>Verrucomicrobiia</taxon>
        <taxon>Verrucomicrobiales</taxon>
        <taxon>Verrucomicrobiaceae</taxon>
        <taxon>Luteolibacter</taxon>
    </lineage>
</organism>
<dbReference type="PIRSF" id="PIRSF035875">
    <property type="entry name" value="RNase_BN"/>
    <property type="match status" value="1"/>
</dbReference>
<dbReference type="Pfam" id="PF03631">
    <property type="entry name" value="Virul_fac_BrkB"/>
    <property type="match status" value="1"/>
</dbReference>
<evidence type="ECO:0000256" key="2">
    <source>
        <dbReference type="ARBA" id="ARBA00022475"/>
    </source>
</evidence>
<feature type="transmembrane region" description="Helical" evidence="6">
    <location>
        <begin position="173"/>
        <end position="196"/>
    </location>
</feature>
<evidence type="ECO:0000256" key="3">
    <source>
        <dbReference type="ARBA" id="ARBA00022692"/>
    </source>
</evidence>
<feature type="transmembrane region" description="Helical" evidence="6">
    <location>
        <begin position="135"/>
        <end position="161"/>
    </location>
</feature>
<dbReference type="AlphaFoldDB" id="A0A934VUK8"/>
<feature type="transmembrane region" description="Helical" evidence="6">
    <location>
        <begin position="88"/>
        <end position="109"/>
    </location>
</feature>
<evidence type="ECO:0000313" key="7">
    <source>
        <dbReference type="EMBL" id="MBK1881240.1"/>
    </source>
</evidence>
<dbReference type="EMBL" id="JAENIJ010000003">
    <property type="protein sequence ID" value="MBK1881240.1"/>
    <property type="molecule type" value="Genomic_DNA"/>
</dbReference>
<keyword evidence="5 6" id="KW-0472">Membrane</keyword>
<keyword evidence="4 6" id="KW-1133">Transmembrane helix</keyword>
<keyword evidence="8" id="KW-1185">Reference proteome</keyword>
<dbReference type="RefSeq" id="WP_200267267.1">
    <property type="nucleotide sequence ID" value="NZ_JAENIJ010000003.1"/>
</dbReference>
<feature type="transmembrane region" description="Helical" evidence="6">
    <location>
        <begin position="26"/>
        <end position="49"/>
    </location>
</feature>
<dbReference type="GO" id="GO:0005886">
    <property type="term" value="C:plasma membrane"/>
    <property type="evidence" value="ECO:0007669"/>
    <property type="project" value="UniProtKB-SubCell"/>
</dbReference>
<dbReference type="InterPro" id="IPR017039">
    <property type="entry name" value="Virul_fac_BrkB"/>
</dbReference>
<accession>A0A934VUK8</accession>
<keyword evidence="3 6" id="KW-0812">Transmembrane</keyword>
<name>A0A934VUK8_9BACT</name>
<dbReference type="PANTHER" id="PTHR30213:SF1">
    <property type="entry name" value="INNER MEMBRANE PROTEIN YHJD"/>
    <property type="match status" value="1"/>
</dbReference>
<gene>
    <name evidence="7" type="ORF">JIN85_02370</name>
</gene>
<feature type="transmembrane region" description="Helical" evidence="6">
    <location>
        <begin position="208"/>
        <end position="231"/>
    </location>
</feature>